<comment type="subcellular location">
    <subcellularLocation>
        <location evidence="1">Midbody</location>
        <location evidence="1">Midbody ring</location>
    </subcellularLocation>
</comment>
<dbReference type="CDD" id="cd09240">
    <property type="entry name" value="BRO1_Alix"/>
    <property type="match status" value="1"/>
</dbReference>
<accession>A0A8K9Y2F4</accession>
<dbReference type="PANTHER" id="PTHR23030">
    <property type="entry name" value="PCD6 INTERACTING PROTEIN-RELATED"/>
    <property type="match status" value="1"/>
</dbReference>
<protein>
    <recommendedName>
        <fullName evidence="2">Programmed cell death 6-interacting protein</fullName>
    </recommendedName>
</protein>
<evidence type="ECO:0000256" key="2">
    <source>
        <dbReference type="ARBA" id="ARBA00074846"/>
    </source>
</evidence>
<dbReference type="InterPro" id="IPR004328">
    <property type="entry name" value="BRO1_dom"/>
</dbReference>
<feature type="region of interest" description="Disordered" evidence="3">
    <location>
        <begin position="704"/>
        <end position="771"/>
    </location>
</feature>
<evidence type="ECO:0000256" key="1">
    <source>
        <dbReference type="ARBA" id="ARBA00004476"/>
    </source>
</evidence>
<sequence length="840" mass="93085">MATFISVPLKKSSEVDLVKPLSKFVTATYPAAEEQADYIRSVEELNKLRKSALGRPLDKHESSLEILLRYYDQLCAVEPKFFKVATLCLDDTLASLGYEKTCVLFNGAALASQIASEQNLDSDEGLKAAAKYYQLASGAFGHIKDTVLSALNREPTMDISPETVGTLSLIMLAQAQEVFFLKATSDKMKDAIIAKLANQTADFYGDAFKQCQYKENLPKYFYFQEVLPVLSAKHCIMQANAELHQSLLAKQKKRFGEEIARLQHATELVKTVASRYDEYVSVKDLSDRISRALTAAKKDNDFIYHDRVPEVKDLEHIGKAALVKATTITPPLSAKFTDLFEKMVPMAVQQSMSVYSQRKAETVNRLVGTMREATNLCNGVLASLNLPAALEDLSGDSIPQSIVEKARAIVQQGGLQSIEQLIRDLPELLTRNREILEESLKMLGDEESTDSELRSKFSQRWNRTPSGDLYKPLRAEGGNFRSVLDKAVQADQVVRERYNTHCEMIALLCKPEAELTAAIPSANPVKTLQGSEVVSVLRSQLAQLEEVKKEREGLEVEIKGVAFDMSSSFLTALAQDGAINEEALSMSQLDQSYGSYSQRVQASLRSQEELLGKVQASHQEFSKLKQSNSEANDREEMLKKLASAHDSYVEITSNLREGTKFYNDLTEILLKFQNKCSDIIFARKTERDELLKDLQQSIAREPSAPSFNVPAYQTNPAPTAADPTPAPRTVFVSSQSSMGRRRSCARTPPPGVAKPPAPQLKNPPPPSQTPPLTIVHCNRSWPAVIQPEIEPVPRPLMSPPTRLTLLPLPPTCRDASSTEMQCLRPLRHSGALVLLTGTVC</sequence>
<name>A0A8K9Y2F4_ONCMY</name>
<gene>
    <name evidence="5" type="primary">LOC110487897</name>
</gene>
<dbReference type="FunFam" id="1.25.40.280:FF:000001">
    <property type="entry name" value="programmed cell death 6-interacting protein-like isoform X1"/>
    <property type="match status" value="1"/>
</dbReference>
<dbReference type="PROSITE" id="PS51180">
    <property type="entry name" value="BRO1"/>
    <property type="match status" value="1"/>
</dbReference>
<evidence type="ECO:0000259" key="4">
    <source>
        <dbReference type="PROSITE" id="PS51180"/>
    </source>
</evidence>
<evidence type="ECO:0000256" key="3">
    <source>
        <dbReference type="SAM" id="MobiDB-lite"/>
    </source>
</evidence>
<dbReference type="Pfam" id="PF13949">
    <property type="entry name" value="ALIX_LYPXL_bnd"/>
    <property type="match status" value="1"/>
</dbReference>
<feature type="compositionally biased region" description="Low complexity" evidence="3">
    <location>
        <begin position="714"/>
        <end position="729"/>
    </location>
</feature>
<dbReference type="InterPro" id="IPR025304">
    <property type="entry name" value="ALIX_V_dom"/>
</dbReference>
<dbReference type="Proteomes" id="UP000694395">
    <property type="component" value="Chromosome 32"/>
</dbReference>
<dbReference type="PANTHER" id="PTHR23030:SF39">
    <property type="entry name" value="PROGRAMMED CELL DEATH 6-INTERACTING PROTEIN"/>
    <property type="match status" value="1"/>
</dbReference>
<proteinExistence type="predicted"/>
<organism evidence="5 6">
    <name type="scientific">Oncorhynchus mykiss</name>
    <name type="common">Rainbow trout</name>
    <name type="synonym">Salmo gairdneri</name>
    <dbReference type="NCBI Taxonomy" id="8022"/>
    <lineage>
        <taxon>Eukaryota</taxon>
        <taxon>Metazoa</taxon>
        <taxon>Chordata</taxon>
        <taxon>Craniata</taxon>
        <taxon>Vertebrata</taxon>
        <taxon>Euteleostomi</taxon>
        <taxon>Actinopterygii</taxon>
        <taxon>Neopterygii</taxon>
        <taxon>Teleostei</taxon>
        <taxon>Protacanthopterygii</taxon>
        <taxon>Salmoniformes</taxon>
        <taxon>Salmonidae</taxon>
        <taxon>Salmoninae</taxon>
        <taxon>Oncorhynchus</taxon>
    </lineage>
</organism>
<reference evidence="5" key="3">
    <citation type="submission" date="2025-09" db="UniProtKB">
        <authorList>
            <consortium name="Ensembl"/>
        </authorList>
    </citation>
    <scope>IDENTIFICATION</scope>
</reference>
<feature type="domain" description="BRO1" evidence="4">
    <location>
        <begin position="3"/>
        <end position="381"/>
    </location>
</feature>
<dbReference type="Ensembl" id="ENSOMYT00000147473.1">
    <property type="protein sequence ID" value="ENSOMYP00000141859.1"/>
    <property type="gene ID" value="ENSOMYG00000006025.2"/>
</dbReference>
<evidence type="ECO:0000313" key="6">
    <source>
        <dbReference type="Proteomes" id="UP000694395"/>
    </source>
</evidence>
<feature type="compositionally biased region" description="Pro residues" evidence="3">
    <location>
        <begin position="747"/>
        <end position="769"/>
    </location>
</feature>
<dbReference type="GeneTree" id="ENSGT00940000163083"/>
<dbReference type="InterPro" id="IPR038499">
    <property type="entry name" value="BRO1_sf"/>
</dbReference>
<dbReference type="GO" id="GO:0000281">
    <property type="term" value="P:mitotic cytokinesis"/>
    <property type="evidence" value="ECO:0007669"/>
    <property type="project" value="TreeGrafter"/>
</dbReference>
<dbReference type="GO" id="GO:0090543">
    <property type="term" value="C:Flemming body"/>
    <property type="evidence" value="ECO:0007669"/>
    <property type="project" value="UniProtKB-SubCell"/>
</dbReference>
<dbReference type="CDD" id="cd09235">
    <property type="entry name" value="V_Alix"/>
    <property type="match status" value="1"/>
</dbReference>
<dbReference type="SMART" id="SM01041">
    <property type="entry name" value="BRO1"/>
    <property type="match status" value="1"/>
</dbReference>
<dbReference type="AlphaFoldDB" id="A0A8K9Y2F4"/>
<reference evidence="5" key="2">
    <citation type="submission" date="2025-08" db="UniProtKB">
        <authorList>
            <consortium name="Ensembl"/>
        </authorList>
    </citation>
    <scope>IDENTIFICATION</scope>
</reference>
<dbReference type="Gene3D" id="1.20.120.560">
    <property type="entry name" value="alix/aip1 in complex with the ypdl late domain"/>
    <property type="match status" value="1"/>
</dbReference>
<dbReference type="Gene3D" id="1.25.40.280">
    <property type="entry name" value="alix/aip1 like domains"/>
    <property type="match status" value="1"/>
</dbReference>
<dbReference type="GO" id="GO:0005768">
    <property type="term" value="C:endosome"/>
    <property type="evidence" value="ECO:0007669"/>
    <property type="project" value="TreeGrafter"/>
</dbReference>
<dbReference type="Gene3D" id="1.20.140.50">
    <property type="entry name" value="alix/aip1 like domains"/>
    <property type="match status" value="1"/>
</dbReference>
<dbReference type="Pfam" id="PF03097">
    <property type="entry name" value="BRO1"/>
    <property type="match status" value="1"/>
</dbReference>
<keyword evidence="6" id="KW-1185">Reference proteome</keyword>
<evidence type="ECO:0000313" key="5">
    <source>
        <dbReference type="Ensembl" id="ENSOMYP00000141859.1"/>
    </source>
</evidence>
<reference evidence="5" key="1">
    <citation type="submission" date="2020-07" db="EMBL/GenBank/DDBJ databases">
        <title>A long reads based de novo assembly of the rainbow trout Arlee double haploid line genome.</title>
        <authorList>
            <person name="Gao G."/>
            <person name="Palti Y."/>
        </authorList>
    </citation>
    <scope>NUCLEOTIDE SEQUENCE [LARGE SCALE GENOMIC DNA]</scope>
</reference>